<dbReference type="InterPro" id="IPR001466">
    <property type="entry name" value="Beta-lactam-related"/>
</dbReference>
<name>A0AAU7DLW5_9BACT</name>
<sequence>MMRSELLVPIAASVLLASGIYAQTLPAPPENLPAKVDALFQKMDSTVSPGCSLSVMKDGKIIYERGYGMADLDHNIANTPTTVFHVASMSKQITAASILLLAQQGKLSLDDPARKYIPELPDFGTPVTIRQLIHHTSGLRDQWDLLGLSGWRYSLDLITNDDVLYVISHQKELNFPPGTKHLYSNTGYTLLGEIVKRVSGKSLREFTTANIFEPLGMKSTHFRDDHAEIVKNIAYGYAPAKDTFKLSVTNFDTVGATSLMTTVEDLALWDENFYNSRVGGPELVKQMLERGKLNSGEQLDYASGLVIGTYRGLNTVDHGGADAGYRSDLIRFPDQHFSSACLCNIATADPSDLNRKVAEIYLAKGMKPAAPVPSNDEKGIQLTPDQLKANIGIYLNQDDEVVRIFVKDNKLYAGQGSGDESYELKALAPNHFRLAVAPVDLTFDTPKPGAPAQLTIKSEDGKPDVSTAVPAFTPSESDLIEYAGAYSSDEIDPLYSLKIEEGKLVLHRLKADPDKLMPVTRDLFASSLGSIRFTRTPKGEIGGFLLTTGRIHNLRFSKGRPAIPAK</sequence>
<evidence type="ECO:0000313" key="3">
    <source>
        <dbReference type="EMBL" id="XBH18309.1"/>
    </source>
</evidence>
<dbReference type="Pfam" id="PF00144">
    <property type="entry name" value="Beta-lactamase"/>
    <property type="match status" value="1"/>
</dbReference>
<evidence type="ECO:0000259" key="2">
    <source>
        <dbReference type="Pfam" id="PF00144"/>
    </source>
</evidence>
<organism evidence="3">
    <name type="scientific">Telmatobacter sp. DSM 110680</name>
    <dbReference type="NCBI Taxonomy" id="3036704"/>
    <lineage>
        <taxon>Bacteria</taxon>
        <taxon>Pseudomonadati</taxon>
        <taxon>Acidobacteriota</taxon>
        <taxon>Terriglobia</taxon>
        <taxon>Terriglobales</taxon>
        <taxon>Acidobacteriaceae</taxon>
        <taxon>Telmatobacter</taxon>
    </lineage>
</organism>
<keyword evidence="3" id="KW-0378">Hydrolase</keyword>
<proteinExistence type="predicted"/>
<dbReference type="SUPFAM" id="SSF56601">
    <property type="entry name" value="beta-lactamase/transpeptidase-like"/>
    <property type="match status" value="1"/>
</dbReference>
<feature type="domain" description="Beta-lactamase-related" evidence="2">
    <location>
        <begin position="41"/>
        <end position="358"/>
    </location>
</feature>
<keyword evidence="1" id="KW-0732">Signal</keyword>
<dbReference type="InterPro" id="IPR050491">
    <property type="entry name" value="AmpC-like"/>
</dbReference>
<feature type="signal peptide" evidence="1">
    <location>
        <begin position="1"/>
        <end position="22"/>
    </location>
</feature>
<reference evidence="3" key="1">
    <citation type="submission" date="2023-03" db="EMBL/GenBank/DDBJ databases">
        <title>Edaphobacter sp.</title>
        <authorList>
            <person name="Huber K.J."/>
            <person name="Papendorf J."/>
            <person name="Pilke C."/>
            <person name="Bunk B."/>
            <person name="Sproeer C."/>
            <person name="Pester M."/>
        </authorList>
    </citation>
    <scope>NUCLEOTIDE SEQUENCE</scope>
    <source>
        <strain evidence="3">DSM 110680</strain>
    </source>
</reference>
<dbReference type="EMBL" id="CP121196">
    <property type="protein sequence ID" value="XBH18309.1"/>
    <property type="molecule type" value="Genomic_DNA"/>
</dbReference>
<gene>
    <name evidence="3" type="ORF">P8935_03015</name>
</gene>
<dbReference type="RefSeq" id="WP_348263533.1">
    <property type="nucleotide sequence ID" value="NZ_CP121196.1"/>
</dbReference>
<feature type="chain" id="PRO_5043884999" evidence="1">
    <location>
        <begin position="23"/>
        <end position="566"/>
    </location>
</feature>
<accession>A0AAU7DLW5</accession>
<dbReference type="PANTHER" id="PTHR46825:SF9">
    <property type="entry name" value="BETA-LACTAMASE-RELATED DOMAIN-CONTAINING PROTEIN"/>
    <property type="match status" value="1"/>
</dbReference>
<dbReference type="AlphaFoldDB" id="A0AAU7DLW5"/>
<dbReference type="PANTHER" id="PTHR46825">
    <property type="entry name" value="D-ALANYL-D-ALANINE-CARBOXYPEPTIDASE/ENDOPEPTIDASE AMPH"/>
    <property type="match status" value="1"/>
</dbReference>
<dbReference type="Gene3D" id="3.40.710.10">
    <property type="entry name" value="DD-peptidase/beta-lactamase superfamily"/>
    <property type="match status" value="1"/>
</dbReference>
<dbReference type="EC" id="3.1.1.103" evidence="3"/>
<evidence type="ECO:0000256" key="1">
    <source>
        <dbReference type="SAM" id="SignalP"/>
    </source>
</evidence>
<dbReference type="InterPro" id="IPR012338">
    <property type="entry name" value="Beta-lactam/transpept-like"/>
</dbReference>
<protein>
    <submittedName>
        <fullName evidence="3">Serine hydrolase</fullName>
        <ecNumber evidence="3">3.1.1.103</ecNumber>
    </submittedName>
</protein>
<dbReference type="GO" id="GO:0016787">
    <property type="term" value="F:hydrolase activity"/>
    <property type="evidence" value="ECO:0007669"/>
    <property type="project" value="UniProtKB-KW"/>
</dbReference>